<protein>
    <submittedName>
        <fullName evidence="1">Uncharacterized protein</fullName>
    </submittedName>
</protein>
<dbReference type="AlphaFoldDB" id="A0A8X7RH40"/>
<keyword evidence="2" id="KW-1185">Reference proteome</keyword>
<comment type="caution">
    <text evidence="1">The sequence shown here is derived from an EMBL/GenBank/DDBJ whole genome shotgun (WGS) entry which is preliminary data.</text>
</comment>
<dbReference type="OrthoDB" id="10488934at2759"/>
<organism evidence="1 2">
    <name type="scientific">Brassica carinata</name>
    <name type="common">Ethiopian mustard</name>
    <name type="synonym">Abyssinian cabbage</name>
    <dbReference type="NCBI Taxonomy" id="52824"/>
    <lineage>
        <taxon>Eukaryota</taxon>
        <taxon>Viridiplantae</taxon>
        <taxon>Streptophyta</taxon>
        <taxon>Embryophyta</taxon>
        <taxon>Tracheophyta</taxon>
        <taxon>Spermatophyta</taxon>
        <taxon>Magnoliopsida</taxon>
        <taxon>eudicotyledons</taxon>
        <taxon>Gunneridae</taxon>
        <taxon>Pentapetalae</taxon>
        <taxon>rosids</taxon>
        <taxon>malvids</taxon>
        <taxon>Brassicales</taxon>
        <taxon>Brassicaceae</taxon>
        <taxon>Brassiceae</taxon>
        <taxon>Brassica</taxon>
    </lineage>
</organism>
<dbReference type="EMBL" id="JAAMPC010000010">
    <property type="protein sequence ID" value="KAG2289054.1"/>
    <property type="molecule type" value="Genomic_DNA"/>
</dbReference>
<reference evidence="1 2" key="1">
    <citation type="submission" date="2020-02" db="EMBL/GenBank/DDBJ databases">
        <authorList>
            <person name="Ma Q."/>
            <person name="Huang Y."/>
            <person name="Song X."/>
            <person name="Pei D."/>
        </authorList>
    </citation>
    <scope>NUCLEOTIDE SEQUENCE [LARGE SCALE GENOMIC DNA]</scope>
    <source>
        <strain evidence="1">Sxm20200214</strain>
        <tissue evidence="1">Leaf</tissue>
    </source>
</reference>
<name>A0A8X7RH40_BRACI</name>
<proteinExistence type="predicted"/>
<dbReference type="Proteomes" id="UP000886595">
    <property type="component" value="Unassembled WGS sequence"/>
</dbReference>
<accession>A0A8X7RH40</accession>
<evidence type="ECO:0000313" key="2">
    <source>
        <dbReference type="Proteomes" id="UP000886595"/>
    </source>
</evidence>
<evidence type="ECO:0000313" key="1">
    <source>
        <dbReference type="EMBL" id="KAG2289054.1"/>
    </source>
</evidence>
<gene>
    <name evidence="1" type="ORF">Bca52824_048658</name>
</gene>
<sequence length="136" mass="15170">MEENVTKRAKEATRSLSFTALSDQELQDGVGDGQIIGALSDMEIADQHDGEMMDCDVRDDDLLGLELKEMEGSGTRRASLKEAGRSADKATRKNLRFFVGDLLESVRHRLMLMQENLGATTKVQKNLEVVRQQVMV</sequence>